<feature type="domain" description="AMIN-like" evidence="3">
    <location>
        <begin position="88"/>
        <end position="210"/>
    </location>
</feature>
<feature type="signal peptide" evidence="2">
    <location>
        <begin position="1"/>
        <end position="24"/>
    </location>
</feature>
<sequence length="210" mass="21506">MNLARLAPLAVCGALLLSCGTAQPGADTAGETTTSSPSGRTGSPGTSDPVTSPPATSAQARTPARAVPSPTGTAAVRVRRADGMVPALVTGVRVARHDGFDRVVVDFKGDIPGYAVRWTSKVETEGAGKAIDLKGGRALHVMLIPAVAHTEEGTPTWSGTSAEPLTAVTGIVSTGDFEGHVGIALISDRTRTFRVKEYTGPSRLVIDVGH</sequence>
<name>A0A918AGD1_9ACTN</name>
<dbReference type="InterPro" id="IPR056303">
    <property type="entry name" value="AMIN-like"/>
</dbReference>
<feature type="chain" id="PRO_5039524227" description="AMIN-like domain-containing protein" evidence="2">
    <location>
        <begin position="25"/>
        <end position="210"/>
    </location>
</feature>
<feature type="compositionally biased region" description="Low complexity" evidence="1">
    <location>
        <begin position="32"/>
        <end position="49"/>
    </location>
</feature>
<comment type="caution">
    <text evidence="4">The sequence shown here is derived from an EMBL/GenBank/DDBJ whole genome shotgun (WGS) entry which is preliminary data.</text>
</comment>
<evidence type="ECO:0000313" key="5">
    <source>
        <dbReference type="Proteomes" id="UP000660745"/>
    </source>
</evidence>
<reference evidence="4" key="2">
    <citation type="submission" date="2020-09" db="EMBL/GenBank/DDBJ databases">
        <authorList>
            <person name="Sun Q."/>
            <person name="Zhou Y."/>
        </authorList>
    </citation>
    <scope>NUCLEOTIDE SEQUENCE</scope>
    <source>
        <strain evidence="4">CGMCC 4.7430</strain>
    </source>
</reference>
<dbReference type="PROSITE" id="PS51257">
    <property type="entry name" value="PROKAR_LIPOPROTEIN"/>
    <property type="match status" value="1"/>
</dbReference>
<feature type="region of interest" description="Disordered" evidence="1">
    <location>
        <begin position="23"/>
        <end position="73"/>
    </location>
</feature>
<dbReference type="Proteomes" id="UP000660745">
    <property type="component" value="Unassembled WGS sequence"/>
</dbReference>
<keyword evidence="5" id="KW-1185">Reference proteome</keyword>
<evidence type="ECO:0000259" key="3">
    <source>
        <dbReference type="Pfam" id="PF24837"/>
    </source>
</evidence>
<dbReference type="EMBL" id="BMNK01000024">
    <property type="protein sequence ID" value="GGP17391.1"/>
    <property type="molecule type" value="Genomic_DNA"/>
</dbReference>
<gene>
    <name evidence="4" type="ORF">GCM10012278_85270</name>
</gene>
<proteinExistence type="predicted"/>
<dbReference type="RefSeq" id="WP_189144478.1">
    <property type="nucleotide sequence ID" value="NZ_BMNK01000024.1"/>
</dbReference>
<evidence type="ECO:0000313" key="4">
    <source>
        <dbReference type="EMBL" id="GGP17391.1"/>
    </source>
</evidence>
<protein>
    <recommendedName>
        <fullName evidence="3">AMIN-like domain-containing protein</fullName>
    </recommendedName>
</protein>
<dbReference type="AlphaFoldDB" id="A0A918AGD1"/>
<evidence type="ECO:0000256" key="1">
    <source>
        <dbReference type="SAM" id="MobiDB-lite"/>
    </source>
</evidence>
<accession>A0A918AGD1</accession>
<evidence type="ECO:0000256" key="2">
    <source>
        <dbReference type="SAM" id="SignalP"/>
    </source>
</evidence>
<reference evidence="4" key="1">
    <citation type="journal article" date="2014" name="Int. J. Syst. Evol. Microbiol.">
        <title>Complete genome sequence of Corynebacterium casei LMG S-19264T (=DSM 44701T), isolated from a smear-ripened cheese.</title>
        <authorList>
            <consortium name="US DOE Joint Genome Institute (JGI-PGF)"/>
            <person name="Walter F."/>
            <person name="Albersmeier A."/>
            <person name="Kalinowski J."/>
            <person name="Ruckert C."/>
        </authorList>
    </citation>
    <scope>NUCLEOTIDE SEQUENCE</scope>
    <source>
        <strain evidence="4">CGMCC 4.7430</strain>
    </source>
</reference>
<organism evidence="4 5">
    <name type="scientific">Nonomuraea glycinis</name>
    <dbReference type="NCBI Taxonomy" id="2047744"/>
    <lineage>
        <taxon>Bacteria</taxon>
        <taxon>Bacillati</taxon>
        <taxon>Actinomycetota</taxon>
        <taxon>Actinomycetes</taxon>
        <taxon>Streptosporangiales</taxon>
        <taxon>Streptosporangiaceae</taxon>
        <taxon>Nonomuraea</taxon>
    </lineage>
</organism>
<dbReference type="Pfam" id="PF24837">
    <property type="entry name" value="AMIN-like"/>
    <property type="match status" value="1"/>
</dbReference>
<keyword evidence="2" id="KW-0732">Signal</keyword>